<evidence type="ECO:0000313" key="7">
    <source>
        <dbReference type="EMBL" id="OGC34672.1"/>
    </source>
</evidence>
<evidence type="ECO:0000256" key="2">
    <source>
        <dbReference type="ARBA" id="ARBA00007365"/>
    </source>
</evidence>
<dbReference type="AlphaFoldDB" id="A0A1F4TPM6"/>
<dbReference type="Proteomes" id="UP000177309">
    <property type="component" value="Unassembled WGS sequence"/>
</dbReference>
<dbReference type="GO" id="GO:0003755">
    <property type="term" value="F:peptidyl-prolyl cis-trans isomerase activity"/>
    <property type="evidence" value="ECO:0007669"/>
    <property type="project" value="UniProtKB-UniRule"/>
</dbReference>
<feature type="domain" description="PPIase cyclophilin-type" evidence="6">
    <location>
        <begin position="14"/>
        <end position="169"/>
    </location>
</feature>
<dbReference type="PANTHER" id="PTHR45625">
    <property type="entry name" value="PEPTIDYL-PROLYL CIS-TRANS ISOMERASE-RELATED"/>
    <property type="match status" value="1"/>
</dbReference>
<protein>
    <recommendedName>
        <fullName evidence="5">Peptidyl-prolyl cis-trans isomerase</fullName>
        <shortName evidence="5">PPIase</shortName>
        <ecNumber evidence="5">5.2.1.8</ecNumber>
    </recommendedName>
</protein>
<gene>
    <name evidence="7" type="ORF">A2462_04900</name>
</gene>
<keyword evidence="3 5" id="KW-0697">Rotamase</keyword>
<evidence type="ECO:0000256" key="4">
    <source>
        <dbReference type="ARBA" id="ARBA00023235"/>
    </source>
</evidence>
<dbReference type="PROSITE" id="PS50072">
    <property type="entry name" value="CSA_PPIASE_2"/>
    <property type="match status" value="1"/>
</dbReference>
<dbReference type="Pfam" id="PF00160">
    <property type="entry name" value="Pro_isomerase"/>
    <property type="match status" value="1"/>
</dbReference>
<evidence type="ECO:0000256" key="1">
    <source>
        <dbReference type="ARBA" id="ARBA00002388"/>
    </source>
</evidence>
<name>A0A1F4TPM6_UNCSA</name>
<evidence type="ECO:0000256" key="5">
    <source>
        <dbReference type="RuleBase" id="RU363019"/>
    </source>
</evidence>
<dbReference type="GO" id="GO:0006457">
    <property type="term" value="P:protein folding"/>
    <property type="evidence" value="ECO:0007669"/>
    <property type="project" value="InterPro"/>
</dbReference>
<comment type="catalytic activity">
    <reaction evidence="5">
        <text>[protein]-peptidylproline (omega=180) = [protein]-peptidylproline (omega=0)</text>
        <dbReference type="Rhea" id="RHEA:16237"/>
        <dbReference type="Rhea" id="RHEA-COMP:10747"/>
        <dbReference type="Rhea" id="RHEA-COMP:10748"/>
        <dbReference type="ChEBI" id="CHEBI:83833"/>
        <dbReference type="ChEBI" id="CHEBI:83834"/>
        <dbReference type="EC" id="5.2.1.8"/>
    </reaction>
</comment>
<dbReference type="EMBL" id="MEUI01000014">
    <property type="protein sequence ID" value="OGC34672.1"/>
    <property type="molecule type" value="Genomic_DNA"/>
</dbReference>
<accession>A0A1F4TPM6</accession>
<evidence type="ECO:0000259" key="6">
    <source>
        <dbReference type="PROSITE" id="PS50072"/>
    </source>
</evidence>
<dbReference type="EC" id="5.2.1.8" evidence="5"/>
<dbReference type="InterPro" id="IPR024936">
    <property type="entry name" value="Cyclophilin-type_PPIase"/>
</dbReference>
<sequence>MSDKLYAVLETSKGNITCILYPKEAPKTVANFVGLAKGEIEWTDPKNGEKTKQPLYDGTIFHRVIPEFMIQAGDPLGNGTGGPGYRFEDETEDGRTFTQTGRLAMANSGPNTNGSQFFITVALTPWLNGKHTVFGQVIEGYDVVEAIAAVDRDGRDMPIEDVVLKKVIIKDHL</sequence>
<dbReference type="PANTHER" id="PTHR45625:SF4">
    <property type="entry name" value="PEPTIDYLPROLYL ISOMERASE DOMAIN AND WD REPEAT-CONTAINING PROTEIN 1"/>
    <property type="match status" value="1"/>
</dbReference>
<dbReference type="CDD" id="cd00317">
    <property type="entry name" value="cyclophilin"/>
    <property type="match status" value="1"/>
</dbReference>
<keyword evidence="4 5" id="KW-0413">Isomerase</keyword>
<comment type="function">
    <text evidence="1 5">PPIases accelerate the folding of proteins. It catalyzes the cis-trans isomerization of proline imidic peptide bonds in oligopeptides.</text>
</comment>
<dbReference type="InterPro" id="IPR020892">
    <property type="entry name" value="Cyclophilin-type_PPIase_CS"/>
</dbReference>
<dbReference type="SUPFAM" id="SSF50891">
    <property type="entry name" value="Cyclophilin-like"/>
    <property type="match status" value="1"/>
</dbReference>
<dbReference type="Gene3D" id="2.40.100.10">
    <property type="entry name" value="Cyclophilin-like"/>
    <property type="match status" value="1"/>
</dbReference>
<dbReference type="PRINTS" id="PR00153">
    <property type="entry name" value="CSAPPISMRASE"/>
</dbReference>
<comment type="caution">
    <text evidence="7">The sequence shown here is derived from an EMBL/GenBank/DDBJ whole genome shotgun (WGS) entry which is preliminary data.</text>
</comment>
<evidence type="ECO:0000256" key="3">
    <source>
        <dbReference type="ARBA" id="ARBA00023110"/>
    </source>
</evidence>
<evidence type="ECO:0000313" key="8">
    <source>
        <dbReference type="Proteomes" id="UP000177309"/>
    </source>
</evidence>
<dbReference type="InterPro" id="IPR029000">
    <property type="entry name" value="Cyclophilin-like_dom_sf"/>
</dbReference>
<dbReference type="PIRSF" id="PIRSF001467">
    <property type="entry name" value="Peptidylpro_ismrse"/>
    <property type="match status" value="1"/>
</dbReference>
<reference evidence="7 8" key="1">
    <citation type="journal article" date="2016" name="Nat. Commun.">
        <title>Thousands of microbial genomes shed light on interconnected biogeochemical processes in an aquifer system.</title>
        <authorList>
            <person name="Anantharaman K."/>
            <person name="Brown C.T."/>
            <person name="Hug L.A."/>
            <person name="Sharon I."/>
            <person name="Castelle C.J."/>
            <person name="Probst A.J."/>
            <person name="Thomas B.C."/>
            <person name="Singh A."/>
            <person name="Wilkins M.J."/>
            <person name="Karaoz U."/>
            <person name="Brodie E.L."/>
            <person name="Williams K.H."/>
            <person name="Hubbard S.S."/>
            <person name="Banfield J.F."/>
        </authorList>
    </citation>
    <scope>NUCLEOTIDE SEQUENCE [LARGE SCALE GENOMIC DNA]</scope>
</reference>
<dbReference type="PROSITE" id="PS00170">
    <property type="entry name" value="CSA_PPIASE_1"/>
    <property type="match status" value="1"/>
</dbReference>
<proteinExistence type="inferred from homology"/>
<dbReference type="InterPro" id="IPR002130">
    <property type="entry name" value="Cyclophilin-type_PPIase_dom"/>
</dbReference>
<organism evidence="7 8">
    <name type="scientific">candidate division WOR-1 bacterium RIFOXYC2_FULL_41_25</name>
    <dbReference type="NCBI Taxonomy" id="1802586"/>
    <lineage>
        <taxon>Bacteria</taxon>
        <taxon>Bacillati</taxon>
        <taxon>Saganbacteria</taxon>
    </lineage>
</organism>
<dbReference type="InterPro" id="IPR044666">
    <property type="entry name" value="Cyclophilin_A-like"/>
</dbReference>
<comment type="similarity">
    <text evidence="2 5">Belongs to the cyclophilin-type PPIase family.</text>
</comment>